<gene>
    <name evidence="1" type="ORF">ACFO7V_09240</name>
</gene>
<accession>A0ABV9MNR4</accession>
<protein>
    <submittedName>
        <fullName evidence="1">Type II toxin-antitoxin system HicB family antitoxin</fullName>
    </submittedName>
</protein>
<name>A0ABV9MNR4_9MICC</name>
<evidence type="ECO:0000313" key="2">
    <source>
        <dbReference type="Proteomes" id="UP001595884"/>
    </source>
</evidence>
<comment type="caution">
    <text evidence="1">The sequence shown here is derived from an EMBL/GenBank/DDBJ whole genome shotgun (WGS) entry which is preliminary data.</text>
</comment>
<organism evidence="1 2">
    <name type="scientific">Glutamicibacter bergerei</name>
    <dbReference type="NCBI Taxonomy" id="256702"/>
    <lineage>
        <taxon>Bacteria</taxon>
        <taxon>Bacillati</taxon>
        <taxon>Actinomycetota</taxon>
        <taxon>Actinomycetes</taxon>
        <taxon>Micrococcales</taxon>
        <taxon>Micrococcaceae</taxon>
        <taxon>Glutamicibacter</taxon>
    </lineage>
</organism>
<dbReference type="Gene3D" id="3.30.160.250">
    <property type="match status" value="1"/>
</dbReference>
<sequence>MTNLPTPAVAAHYKYNVSWSPEDDEFIATVAEFPSLSWMDENQILALTGLRDLIAEVIQDMRDSGEEVPVPFSVRKFSGSIRVRVSPEKHRDLTIAAADQGVSLNRYLTERLASC</sequence>
<reference evidence="2" key="1">
    <citation type="journal article" date="2019" name="Int. J. Syst. Evol. Microbiol.">
        <title>The Global Catalogue of Microorganisms (GCM) 10K type strain sequencing project: providing services to taxonomists for standard genome sequencing and annotation.</title>
        <authorList>
            <consortium name="The Broad Institute Genomics Platform"/>
            <consortium name="The Broad Institute Genome Sequencing Center for Infectious Disease"/>
            <person name="Wu L."/>
            <person name="Ma J."/>
        </authorList>
    </citation>
    <scope>NUCLEOTIDE SEQUENCE [LARGE SCALE GENOMIC DNA]</scope>
    <source>
        <strain evidence="2">CGMCC 1.12849</strain>
    </source>
</reference>
<proteinExistence type="predicted"/>
<dbReference type="Pfam" id="PF05534">
    <property type="entry name" value="HicB"/>
    <property type="match status" value="1"/>
</dbReference>
<dbReference type="Proteomes" id="UP001595884">
    <property type="component" value="Unassembled WGS sequence"/>
</dbReference>
<dbReference type="RefSeq" id="WP_346058833.1">
    <property type="nucleotide sequence ID" value="NZ_BAAAVQ010000009.1"/>
</dbReference>
<dbReference type="InterPro" id="IPR035069">
    <property type="entry name" value="TTHA1013/TTHA0281-like"/>
</dbReference>
<dbReference type="InterPro" id="IPR008651">
    <property type="entry name" value="Uncharacterised_HicB"/>
</dbReference>
<dbReference type="SUPFAM" id="SSF143100">
    <property type="entry name" value="TTHA1013/TTHA0281-like"/>
    <property type="match status" value="1"/>
</dbReference>
<keyword evidence="2" id="KW-1185">Reference proteome</keyword>
<dbReference type="EMBL" id="JBHSHE010000039">
    <property type="protein sequence ID" value="MFC4716323.1"/>
    <property type="molecule type" value="Genomic_DNA"/>
</dbReference>
<evidence type="ECO:0000313" key="1">
    <source>
        <dbReference type="EMBL" id="MFC4716323.1"/>
    </source>
</evidence>